<dbReference type="OrthoDB" id="9804020at2"/>
<dbReference type="Gene3D" id="3.90.1150.10">
    <property type="entry name" value="Aspartate Aminotransferase, domain 1"/>
    <property type="match status" value="1"/>
</dbReference>
<dbReference type="PROSITE" id="PS50949">
    <property type="entry name" value="HTH_GNTR"/>
    <property type="match status" value="1"/>
</dbReference>
<keyword evidence="8" id="KW-1185">Reference proteome</keyword>
<comment type="similarity">
    <text evidence="1">In the C-terminal section; belongs to the class-I pyridoxal-phosphate-dependent aminotransferase family.</text>
</comment>
<dbReference type="GO" id="GO:0003700">
    <property type="term" value="F:DNA-binding transcription factor activity"/>
    <property type="evidence" value="ECO:0007669"/>
    <property type="project" value="InterPro"/>
</dbReference>
<name>A0A1Q9GUG9_9GAMM</name>
<evidence type="ECO:0000256" key="5">
    <source>
        <dbReference type="ARBA" id="ARBA00023163"/>
    </source>
</evidence>
<dbReference type="InterPro" id="IPR015424">
    <property type="entry name" value="PyrdxlP-dep_Trfase"/>
</dbReference>
<dbReference type="GO" id="GO:0030170">
    <property type="term" value="F:pyridoxal phosphate binding"/>
    <property type="evidence" value="ECO:0007669"/>
    <property type="project" value="InterPro"/>
</dbReference>
<dbReference type="CDD" id="cd00609">
    <property type="entry name" value="AAT_like"/>
    <property type="match status" value="1"/>
</dbReference>
<dbReference type="Gene3D" id="1.10.10.10">
    <property type="entry name" value="Winged helix-like DNA-binding domain superfamily/Winged helix DNA-binding domain"/>
    <property type="match status" value="1"/>
</dbReference>
<dbReference type="EMBL" id="MJIL01000053">
    <property type="protein sequence ID" value="OLQ78801.1"/>
    <property type="molecule type" value="Genomic_DNA"/>
</dbReference>
<comment type="caution">
    <text evidence="7">The sequence shown here is derived from an EMBL/GenBank/DDBJ whole genome shotgun (WGS) entry which is preliminary data.</text>
</comment>
<evidence type="ECO:0000259" key="6">
    <source>
        <dbReference type="PROSITE" id="PS50949"/>
    </source>
</evidence>
<dbReference type="PANTHER" id="PTHR46577:SF1">
    <property type="entry name" value="HTH-TYPE TRANSCRIPTIONAL REGULATORY PROTEIN GABR"/>
    <property type="match status" value="1"/>
</dbReference>
<evidence type="ECO:0000256" key="4">
    <source>
        <dbReference type="ARBA" id="ARBA00023125"/>
    </source>
</evidence>
<keyword evidence="7" id="KW-0032">Aminotransferase</keyword>
<evidence type="ECO:0000313" key="8">
    <source>
        <dbReference type="Proteomes" id="UP000186905"/>
    </source>
</evidence>
<dbReference type="SUPFAM" id="SSF46785">
    <property type="entry name" value="Winged helix' DNA-binding domain"/>
    <property type="match status" value="1"/>
</dbReference>
<dbReference type="InterPro" id="IPR036390">
    <property type="entry name" value="WH_DNA-bd_sf"/>
</dbReference>
<dbReference type="Proteomes" id="UP000186905">
    <property type="component" value="Unassembled WGS sequence"/>
</dbReference>
<dbReference type="Gene3D" id="3.40.640.10">
    <property type="entry name" value="Type I PLP-dependent aspartate aminotransferase-like (Major domain)"/>
    <property type="match status" value="1"/>
</dbReference>
<dbReference type="InterPro" id="IPR015421">
    <property type="entry name" value="PyrdxlP-dep_Trfase_major"/>
</dbReference>
<dbReference type="AlphaFoldDB" id="A0A1Q9GUG9"/>
<dbReference type="RefSeq" id="WP_075762940.1">
    <property type="nucleotide sequence ID" value="NZ_MJIL01000053.1"/>
</dbReference>
<dbReference type="InterPro" id="IPR004839">
    <property type="entry name" value="Aminotransferase_I/II_large"/>
</dbReference>
<dbReference type="InterPro" id="IPR051446">
    <property type="entry name" value="HTH_trans_reg/aminotransferase"/>
</dbReference>
<keyword evidence="5" id="KW-0804">Transcription</keyword>
<evidence type="ECO:0000313" key="7">
    <source>
        <dbReference type="EMBL" id="OLQ78801.1"/>
    </source>
</evidence>
<accession>A0A1Q9GUG9</accession>
<dbReference type="STRING" id="1903952.BIT28_26125"/>
<keyword evidence="2" id="KW-0663">Pyridoxal phosphate</keyword>
<gene>
    <name evidence="7" type="ORF">BIT28_26125</name>
</gene>
<evidence type="ECO:0000256" key="3">
    <source>
        <dbReference type="ARBA" id="ARBA00023015"/>
    </source>
</evidence>
<keyword evidence="4" id="KW-0238">DNA-binding</keyword>
<organism evidence="7 8">
    <name type="scientific">Photobacterium proteolyticum</name>
    <dbReference type="NCBI Taxonomy" id="1903952"/>
    <lineage>
        <taxon>Bacteria</taxon>
        <taxon>Pseudomonadati</taxon>
        <taxon>Pseudomonadota</taxon>
        <taxon>Gammaproteobacteria</taxon>
        <taxon>Vibrionales</taxon>
        <taxon>Vibrionaceae</taxon>
        <taxon>Photobacterium</taxon>
    </lineage>
</organism>
<feature type="domain" description="HTH gntR-type" evidence="6">
    <location>
        <begin position="18"/>
        <end position="86"/>
    </location>
</feature>
<dbReference type="Pfam" id="PF00392">
    <property type="entry name" value="GntR"/>
    <property type="match status" value="1"/>
</dbReference>
<dbReference type="Pfam" id="PF00155">
    <property type="entry name" value="Aminotran_1_2"/>
    <property type="match status" value="1"/>
</dbReference>
<dbReference type="GO" id="GO:0003677">
    <property type="term" value="F:DNA binding"/>
    <property type="evidence" value="ECO:0007669"/>
    <property type="project" value="UniProtKB-KW"/>
</dbReference>
<proteinExistence type="inferred from homology"/>
<keyword evidence="7" id="KW-0808">Transferase</keyword>
<reference evidence="7 8" key="1">
    <citation type="submission" date="2016-09" db="EMBL/GenBank/DDBJ databases">
        <title>Photobacterium proteolyticum sp. nov. a protease producing bacterium isolated from ocean sediments of Laizhou Bay.</title>
        <authorList>
            <person name="Li Y."/>
        </authorList>
    </citation>
    <scope>NUCLEOTIDE SEQUENCE [LARGE SCALE GENOMIC DNA]</scope>
    <source>
        <strain evidence="7 8">13-12</strain>
    </source>
</reference>
<sequence>MTIMNIVLTPSTEDHKAEPLYRQIADAIEHQIASGELPGGHKLPTHRALADQLKVTVGTVTRAYAEAERRELVEARVGAGTFVCQQDAPSWIYSYSAQEEEACNLGHNIPPCIDRAGMLKQAMENLSRHPEQLNQMMLYHDPQGLDAHRNVVARWLQAKSLNIDPERMHFTSGGQHAAQLILSAFCRQGDTVLVEQVTYPGFLSLARQQQVNVKPVALDHEGIIPASLEAACRQHQPRMLYCTPTLQNPTTATMSEQRRRDILAICRQYQLLLVEDDVNGLLPQQRPAPMVNLDPEQVIHIGGLSKCLAPGLRLGYIQVPLNLQQRLNTALHNHSLMISPLLTGLACELIHKGDADRVLQDIHHDINQRQQLVEQYLGDFAIQHTQDSFHVWLTLPDYWRLSDFVSAAEQQGVIIKSAEMFTPPGGTIPPAVRLAISAPVTHSKLEQGLLILAELLKKDPMNDFPL</sequence>
<dbReference type="InterPro" id="IPR036388">
    <property type="entry name" value="WH-like_DNA-bd_sf"/>
</dbReference>
<dbReference type="InterPro" id="IPR000524">
    <property type="entry name" value="Tscrpt_reg_HTH_GntR"/>
</dbReference>
<dbReference type="PANTHER" id="PTHR46577">
    <property type="entry name" value="HTH-TYPE TRANSCRIPTIONAL REGULATORY PROTEIN GABR"/>
    <property type="match status" value="1"/>
</dbReference>
<dbReference type="SMART" id="SM00345">
    <property type="entry name" value="HTH_GNTR"/>
    <property type="match status" value="1"/>
</dbReference>
<evidence type="ECO:0000256" key="2">
    <source>
        <dbReference type="ARBA" id="ARBA00022898"/>
    </source>
</evidence>
<protein>
    <submittedName>
        <fullName evidence="7">Aspartate aminotransferase</fullName>
    </submittedName>
</protein>
<keyword evidence="3" id="KW-0805">Transcription regulation</keyword>
<dbReference type="SUPFAM" id="SSF53383">
    <property type="entry name" value="PLP-dependent transferases"/>
    <property type="match status" value="1"/>
</dbReference>
<dbReference type="CDD" id="cd07377">
    <property type="entry name" value="WHTH_GntR"/>
    <property type="match status" value="1"/>
</dbReference>
<dbReference type="GO" id="GO:0008483">
    <property type="term" value="F:transaminase activity"/>
    <property type="evidence" value="ECO:0007669"/>
    <property type="project" value="UniProtKB-KW"/>
</dbReference>
<evidence type="ECO:0000256" key="1">
    <source>
        <dbReference type="ARBA" id="ARBA00005384"/>
    </source>
</evidence>
<dbReference type="InterPro" id="IPR015422">
    <property type="entry name" value="PyrdxlP-dep_Trfase_small"/>
</dbReference>